<dbReference type="Gene3D" id="3.40.1000.10">
    <property type="entry name" value="Mog1/PsbP, alpha/beta/alpha sandwich"/>
    <property type="match status" value="1"/>
</dbReference>
<evidence type="ECO:0000313" key="2">
    <source>
        <dbReference type="Proteomes" id="UP000598467"/>
    </source>
</evidence>
<evidence type="ECO:0000313" key="1">
    <source>
        <dbReference type="EMBL" id="MBD1547993.1"/>
    </source>
</evidence>
<gene>
    <name evidence="1" type="ORF">HK439_17130</name>
</gene>
<proteinExistence type="predicted"/>
<dbReference type="RefSeq" id="WP_190292732.1">
    <property type="nucleotide sequence ID" value="NZ_JABFCZ010000019.1"/>
</dbReference>
<protein>
    <submittedName>
        <fullName evidence="1">Uncharacterized protein</fullName>
    </submittedName>
</protein>
<accession>A0A926P2P1</accession>
<dbReference type="Proteomes" id="UP000598467">
    <property type="component" value="Unassembled WGS sequence"/>
</dbReference>
<dbReference type="AlphaFoldDB" id="A0A926P2P1"/>
<dbReference type="EMBL" id="JABFCZ010000019">
    <property type="protein sequence ID" value="MBD1547993.1"/>
    <property type="molecule type" value="Genomic_DNA"/>
</dbReference>
<sequence>MTCPPGWSVESQGQMLRRCISPERDAFIEIYGYDGASTDLGAVLNNFTQSMSQRGMPYQQFRKESPGNVSGIPALTREYTGQAYGVLFHSYVSASSQGGKTYVLQALYSAKRTDVLQPQIRSAMNSWSFPNLGAPAPTATPPALSGPRSFENRQQCRSTLCVPAIRDCKNYDLSDKRYNWRYRLCEFVERSCNGYCDAYWHIALQCSKEAIGAALGYWSAACIPVTHDAGAVDKCFFPKDGETLARLQQMAKSPECKVAR</sequence>
<reference evidence="1" key="1">
    <citation type="submission" date="2020-05" db="EMBL/GenBank/DDBJ databases">
        <title>Identification of trans-AT polyketide cluster in two marine bacteria, producers of a novel glutaramide-containing polyketide sesbanimide D and analogs.</title>
        <authorList>
            <person name="Kacar D."/>
            <person name="Rodriguez P."/>
            <person name="Canedo L."/>
            <person name="Gonzalez E."/>
            <person name="Galan B."/>
            <person name="De La Calle F."/>
            <person name="Garcia J.L."/>
        </authorList>
    </citation>
    <scope>NUCLEOTIDE SEQUENCE</scope>
    <source>
        <strain evidence="1">PHM038</strain>
    </source>
</reference>
<comment type="caution">
    <text evidence="1">The sequence shown here is derived from an EMBL/GenBank/DDBJ whole genome shotgun (WGS) entry which is preliminary data.</text>
</comment>
<organism evidence="1 2">
    <name type="scientific">Roseibium aggregatum</name>
    <dbReference type="NCBI Taxonomy" id="187304"/>
    <lineage>
        <taxon>Bacteria</taxon>
        <taxon>Pseudomonadati</taxon>
        <taxon>Pseudomonadota</taxon>
        <taxon>Alphaproteobacteria</taxon>
        <taxon>Hyphomicrobiales</taxon>
        <taxon>Stappiaceae</taxon>
        <taxon>Roseibium</taxon>
    </lineage>
</organism>
<name>A0A926P2P1_9HYPH</name>